<keyword evidence="2" id="KW-1133">Transmembrane helix</keyword>
<reference evidence="3 4" key="1">
    <citation type="submission" date="2024-06" db="EMBL/GenBank/DDBJ databases">
        <title>Complete genome of Phlyctema vagabunda strain 19-DSS-EL-015.</title>
        <authorList>
            <person name="Fiorenzani C."/>
        </authorList>
    </citation>
    <scope>NUCLEOTIDE SEQUENCE [LARGE SCALE GENOMIC DNA]</scope>
    <source>
        <strain evidence="3 4">19-DSS-EL-015</strain>
    </source>
</reference>
<dbReference type="InterPro" id="IPR002347">
    <property type="entry name" value="SDR_fam"/>
</dbReference>
<dbReference type="Pfam" id="PF00106">
    <property type="entry name" value="adh_short"/>
    <property type="match status" value="1"/>
</dbReference>
<keyword evidence="4" id="KW-1185">Reference proteome</keyword>
<name>A0ABR4P6V8_9HELO</name>
<accession>A0ABR4P6V8</accession>
<dbReference type="InterPro" id="IPR036291">
    <property type="entry name" value="NAD(P)-bd_dom_sf"/>
</dbReference>
<evidence type="ECO:0000313" key="4">
    <source>
        <dbReference type="Proteomes" id="UP001629113"/>
    </source>
</evidence>
<evidence type="ECO:0000313" key="3">
    <source>
        <dbReference type="EMBL" id="KAL3419041.1"/>
    </source>
</evidence>
<dbReference type="Proteomes" id="UP001629113">
    <property type="component" value="Unassembled WGS sequence"/>
</dbReference>
<evidence type="ECO:0000256" key="1">
    <source>
        <dbReference type="ARBA" id="ARBA00023002"/>
    </source>
</evidence>
<proteinExistence type="predicted"/>
<dbReference type="SUPFAM" id="SSF51735">
    <property type="entry name" value="NAD(P)-binding Rossmann-fold domains"/>
    <property type="match status" value="1"/>
</dbReference>
<dbReference type="PANTHER" id="PTHR47534">
    <property type="entry name" value="YALI0E05731P"/>
    <property type="match status" value="1"/>
</dbReference>
<dbReference type="Gene3D" id="3.40.50.720">
    <property type="entry name" value="NAD(P)-binding Rossmann-like Domain"/>
    <property type="match status" value="1"/>
</dbReference>
<dbReference type="PANTHER" id="PTHR47534:SF3">
    <property type="entry name" value="ALCOHOL DEHYDROGENASE-LIKE C-TERMINAL DOMAIN-CONTAINING PROTEIN"/>
    <property type="match status" value="1"/>
</dbReference>
<organism evidence="3 4">
    <name type="scientific">Phlyctema vagabunda</name>
    <dbReference type="NCBI Taxonomy" id="108571"/>
    <lineage>
        <taxon>Eukaryota</taxon>
        <taxon>Fungi</taxon>
        <taxon>Dikarya</taxon>
        <taxon>Ascomycota</taxon>
        <taxon>Pezizomycotina</taxon>
        <taxon>Leotiomycetes</taxon>
        <taxon>Helotiales</taxon>
        <taxon>Dermateaceae</taxon>
        <taxon>Phlyctema</taxon>
    </lineage>
</organism>
<keyword evidence="2" id="KW-0812">Transmembrane</keyword>
<keyword evidence="2" id="KW-0472">Membrane</keyword>
<keyword evidence="1" id="KW-0560">Oxidoreductase</keyword>
<evidence type="ECO:0000256" key="2">
    <source>
        <dbReference type="SAM" id="Phobius"/>
    </source>
</evidence>
<feature type="transmembrane region" description="Helical" evidence="2">
    <location>
        <begin position="12"/>
        <end position="33"/>
    </location>
</feature>
<gene>
    <name evidence="3" type="ORF">PVAG01_09262</name>
</gene>
<dbReference type="InterPro" id="IPR052228">
    <property type="entry name" value="Sec_Metab_Biosynth_Oxidored"/>
</dbReference>
<dbReference type="EMBL" id="JBFCZG010000008">
    <property type="protein sequence ID" value="KAL3419041.1"/>
    <property type="molecule type" value="Genomic_DNA"/>
</dbReference>
<sequence length="332" mass="36132">MVTLSDLSSSNSLIASTFPAGLVAVFVGATSGIGEITLKKLAKYSPNLRVYFIGRSQDAADRIVAECKALNPSSEYIFIRADISLIRVVDKVCNEIKAKESALNLLFMSAGVPNMDRAESSEHLHLLAALNYYSRIRFIMNLLPLIQKATSLRRIVTVGGGSRESLFDPTDFPALRVPLPQIRGHLSTLITLGVEAVAKTAPAVTFVHDHPGTVRTPLLNYMSEETLKTLTFVPLDECGERHVYLATSARFPPSSGASNAVPLKDGDTAALGATGEIGSGVYSIASDCESASSTVMELLSELRRKGMVEEVWRHTENEFKRIMEQNRNANME</sequence>
<protein>
    <submittedName>
        <fullName evidence="3">Short-chain dehydrogenase reductase</fullName>
    </submittedName>
</protein>
<comment type="caution">
    <text evidence="3">The sequence shown here is derived from an EMBL/GenBank/DDBJ whole genome shotgun (WGS) entry which is preliminary data.</text>
</comment>